<dbReference type="AlphaFoldDB" id="S9WDJ7"/>
<dbReference type="PANTHER" id="PTHR39665:SF2">
    <property type="entry name" value="PARAFLAGELLAR ROD COMPONENT"/>
    <property type="match status" value="1"/>
</dbReference>
<gene>
    <name evidence="1" type="ORF">STCU_00096</name>
</gene>
<proteinExistence type="predicted"/>
<dbReference type="EMBL" id="ATMH01000096">
    <property type="protein sequence ID" value="EPY37201.1"/>
    <property type="molecule type" value="Genomic_DNA"/>
</dbReference>
<evidence type="ECO:0000313" key="1">
    <source>
        <dbReference type="EMBL" id="EPY37201.1"/>
    </source>
</evidence>
<name>S9WDJ7_9TRYP</name>
<keyword evidence="2" id="KW-1185">Reference proteome</keyword>
<evidence type="ECO:0008006" key="3">
    <source>
        <dbReference type="Google" id="ProtNLM"/>
    </source>
</evidence>
<dbReference type="PANTHER" id="PTHR39665">
    <property type="entry name" value="PARAFLAGELLAR ROD COMPONENT-RELATED"/>
    <property type="match status" value="1"/>
</dbReference>
<accession>S9WDJ7</accession>
<comment type="caution">
    <text evidence="1">The sequence shown here is derived from an EMBL/GenBank/DDBJ whole genome shotgun (WGS) entry which is preliminary data.</text>
</comment>
<dbReference type="CDD" id="cd22648">
    <property type="entry name" value="Q4D6Q6-like"/>
    <property type="match status" value="1"/>
</dbReference>
<protein>
    <recommendedName>
        <fullName evidence="3">Paraflagellar rod component</fullName>
    </recommendedName>
</protein>
<dbReference type="OrthoDB" id="239036at2759"/>
<reference evidence="1 2" key="1">
    <citation type="journal article" date="2013" name="PLoS ONE">
        <title>Predicting the Proteins of Angomonas deanei, Strigomonas culicis and Their Respective Endosymbionts Reveals New Aspects of the Trypanosomatidae Family.</title>
        <authorList>
            <person name="Motta M.C."/>
            <person name="Martins A.C."/>
            <person name="de Souza S.S."/>
            <person name="Catta-Preta C.M."/>
            <person name="Silva R."/>
            <person name="Klein C.C."/>
            <person name="de Almeida L.G."/>
            <person name="de Lima Cunha O."/>
            <person name="Ciapina L.P."/>
            <person name="Brocchi M."/>
            <person name="Colabardini A.C."/>
            <person name="de Araujo Lima B."/>
            <person name="Machado C.R."/>
            <person name="de Almeida Soares C.M."/>
            <person name="Probst C.M."/>
            <person name="de Menezes C.B."/>
            <person name="Thompson C.E."/>
            <person name="Bartholomeu D.C."/>
            <person name="Gradia D.F."/>
            <person name="Pavoni D.P."/>
            <person name="Grisard E.C."/>
            <person name="Fantinatti-Garboggini F."/>
            <person name="Marchini F.K."/>
            <person name="Rodrigues-Luiz G.F."/>
            <person name="Wagner G."/>
            <person name="Goldman G.H."/>
            <person name="Fietto J.L."/>
            <person name="Elias M.C."/>
            <person name="Goldman M.H."/>
            <person name="Sagot M.F."/>
            <person name="Pereira M."/>
            <person name="Stoco P.H."/>
            <person name="de Mendonca-Neto R.P."/>
            <person name="Teixeira S.M."/>
            <person name="Maciel T.E."/>
            <person name="de Oliveira Mendes T.A."/>
            <person name="Urmenyi T.P."/>
            <person name="de Souza W."/>
            <person name="Schenkman S."/>
            <person name="de Vasconcelos A.T."/>
        </authorList>
    </citation>
    <scope>NUCLEOTIDE SEQUENCE [LARGE SCALE GENOMIC DNA]</scope>
</reference>
<sequence length="122" mass="13809">MAEILVVNLSFNSPEVTIIGPIKESTIDTLNDILPFSTTSARGSNPDVPQFQRKNSPQHWHLKLDGQYCDAEGISKFIVILLDALEDEDDWKLLTAQSSNVRNNLPLQQNVLEHHKLIFSRK</sequence>
<organism evidence="1 2">
    <name type="scientific">Strigomonas culicis</name>
    <dbReference type="NCBI Taxonomy" id="28005"/>
    <lineage>
        <taxon>Eukaryota</taxon>
        <taxon>Discoba</taxon>
        <taxon>Euglenozoa</taxon>
        <taxon>Kinetoplastea</taxon>
        <taxon>Metakinetoplastina</taxon>
        <taxon>Trypanosomatida</taxon>
        <taxon>Trypanosomatidae</taxon>
        <taxon>Strigomonadinae</taxon>
        <taxon>Strigomonas</taxon>
    </lineage>
</organism>
<dbReference type="Proteomes" id="UP000015354">
    <property type="component" value="Unassembled WGS sequence"/>
</dbReference>
<evidence type="ECO:0000313" key="2">
    <source>
        <dbReference type="Proteomes" id="UP000015354"/>
    </source>
</evidence>